<accession>A0AAD6TJS3</accession>
<evidence type="ECO:0000313" key="2">
    <source>
        <dbReference type="Proteomes" id="UP001218188"/>
    </source>
</evidence>
<gene>
    <name evidence="1" type="ORF">C8F04DRAFT_26410</name>
</gene>
<keyword evidence="2" id="KW-1185">Reference proteome</keyword>
<dbReference type="AlphaFoldDB" id="A0AAD6TJS3"/>
<evidence type="ECO:0000313" key="1">
    <source>
        <dbReference type="EMBL" id="KAJ7047929.1"/>
    </source>
</evidence>
<dbReference type="EMBL" id="JARJCM010000001">
    <property type="protein sequence ID" value="KAJ7047929.1"/>
    <property type="molecule type" value="Genomic_DNA"/>
</dbReference>
<name>A0AAD6TJS3_9AGAR</name>
<organism evidence="1 2">
    <name type="scientific">Mycena alexandri</name>
    <dbReference type="NCBI Taxonomy" id="1745969"/>
    <lineage>
        <taxon>Eukaryota</taxon>
        <taxon>Fungi</taxon>
        <taxon>Dikarya</taxon>
        <taxon>Basidiomycota</taxon>
        <taxon>Agaricomycotina</taxon>
        <taxon>Agaricomycetes</taxon>
        <taxon>Agaricomycetidae</taxon>
        <taxon>Agaricales</taxon>
        <taxon>Marasmiineae</taxon>
        <taxon>Mycenaceae</taxon>
        <taxon>Mycena</taxon>
    </lineage>
</organism>
<reference evidence="1" key="1">
    <citation type="submission" date="2023-03" db="EMBL/GenBank/DDBJ databases">
        <title>Massive genome expansion in bonnet fungi (Mycena s.s.) driven by repeated elements and novel gene families across ecological guilds.</title>
        <authorList>
            <consortium name="Lawrence Berkeley National Laboratory"/>
            <person name="Harder C.B."/>
            <person name="Miyauchi S."/>
            <person name="Viragh M."/>
            <person name="Kuo A."/>
            <person name="Thoen E."/>
            <person name="Andreopoulos B."/>
            <person name="Lu D."/>
            <person name="Skrede I."/>
            <person name="Drula E."/>
            <person name="Henrissat B."/>
            <person name="Morin E."/>
            <person name="Kohler A."/>
            <person name="Barry K."/>
            <person name="LaButti K."/>
            <person name="Morin E."/>
            <person name="Salamov A."/>
            <person name="Lipzen A."/>
            <person name="Mereny Z."/>
            <person name="Hegedus B."/>
            <person name="Baldrian P."/>
            <person name="Stursova M."/>
            <person name="Weitz H."/>
            <person name="Taylor A."/>
            <person name="Grigoriev I.V."/>
            <person name="Nagy L.G."/>
            <person name="Martin F."/>
            <person name="Kauserud H."/>
        </authorList>
    </citation>
    <scope>NUCLEOTIDE SEQUENCE</scope>
    <source>
        <strain evidence="1">CBHHK200</strain>
    </source>
</reference>
<sequence>MSVQVWLCSTWTLHAPRPRAHHSPLNWPWTASTNAFSSTCAGDTPPTRIQRSPAAYQLLVQSLLMSAPTQHVQSSLIMISSRQFLPSAMSFTLLVVVPRRHSPDRIDVVRHRQFNDLCLYSPRRDSTGAPILFDLSDLNSRVPAGSLKSHIPLPHLFGLIRALGLLRSFPRVPCAFKSGFLHGAVNVEALAAGHPWVTGR</sequence>
<proteinExistence type="predicted"/>
<comment type="caution">
    <text evidence="1">The sequence shown here is derived from an EMBL/GenBank/DDBJ whole genome shotgun (WGS) entry which is preliminary data.</text>
</comment>
<protein>
    <submittedName>
        <fullName evidence="1">Uncharacterized protein</fullName>
    </submittedName>
</protein>
<dbReference type="Proteomes" id="UP001218188">
    <property type="component" value="Unassembled WGS sequence"/>
</dbReference>